<dbReference type="OrthoDB" id="5566853at2759"/>
<comment type="subcellular location">
    <subcellularLocation>
        <location evidence="3">Chromosome</location>
        <location evidence="3">Centromere</location>
        <location evidence="3">Kinetochore</location>
    </subcellularLocation>
    <subcellularLocation>
        <location evidence="2">Cytoplasm</location>
        <location evidence="2">Cytoskeleton</location>
        <location evidence="2">Spindle</location>
    </subcellularLocation>
    <subcellularLocation>
        <location evidence="1">Nucleus</location>
    </subcellularLocation>
</comment>
<evidence type="ECO:0000256" key="1">
    <source>
        <dbReference type="ARBA" id="ARBA00004123"/>
    </source>
</evidence>
<evidence type="ECO:0000256" key="4">
    <source>
        <dbReference type="ARBA" id="ARBA00010146"/>
    </source>
</evidence>
<dbReference type="Pfam" id="PF08649">
    <property type="entry name" value="DASH_Dad1"/>
    <property type="match status" value="1"/>
</dbReference>
<dbReference type="EMBL" id="ML119648">
    <property type="protein sequence ID" value="RPA86726.1"/>
    <property type="molecule type" value="Genomic_DNA"/>
</dbReference>
<name>A0A3N4IM08_ASCIM</name>
<keyword evidence="14" id="KW-0131">Cell cycle</keyword>
<evidence type="ECO:0000256" key="3">
    <source>
        <dbReference type="ARBA" id="ARBA00004629"/>
    </source>
</evidence>
<evidence type="ECO:0000256" key="12">
    <source>
        <dbReference type="ARBA" id="ARBA00023212"/>
    </source>
</evidence>
<comment type="similarity">
    <text evidence="4">Belongs to the DASH complex DAD1 family.</text>
</comment>
<evidence type="ECO:0000256" key="8">
    <source>
        <dbReference type="ARBA" id="ARBA00022618"/>
    </source>
</evidence>
<keyword evidence="9" id="KW-0493">Microtubule</keyword>
<proteinExistence type="inferred from homology"/>
<feature type="region of interest" description="Disordered" evidence="17">
    <location>
        <begin position="88"/>
        <end position="112"/>
    </location>
</feature>
<sequence>MSTPPPSRPKTYFERTVSIFRSCLIPLRHADHFFRAEQREILLTDISLALENVLTGLNTLNRGIEGVVSVGKELEGVETLWRQFEKGVMEGQGANPAAEEQGGESAGKEGRS</sequence>
<keyword evidence="15" id="KW-0137">Centromere</keyword>
<keyword evidence="19" id="KW-1185">Reference proteome</keyword>
<evidence type="ECO:0000256" key="13">
    <source>
        <dbReference type="ARBA" id="ARBA00023242"/>
    </source>
</evidence>
<evidence type="ECO:0000256" key="10">
    <source>
        <dbReference type="ARBA" id="ARBA00022776"/>
    </source>
</evidence>
<evidence type="ECO:0000256" key="5">
    <source>
        <dbReference type="ARBA" id="ARBA00020261"/>
    </source>
</evidence>
<dbReference type="GO" id="GO:0051010">
    <property type="term" value="F:microtubule plus-end binding"/>
    <property type="evidence" value="ECO:0007669"/>
    <property type="project" value="TreeGrafter"/>
</dbReference>
<keyword evidence="8" id="KW-0132">Cell division</keyword>
<protein>
    <recommendedName>
        <fullName evidence="5">DASH complex subunit DAD1</fullName>
    </recommendedName>
    <alternativeName>
        <fullName evidence="16">Outer kinetochore protein DAD1</fullName>
    </alternativeName>
</protein>
<dbReference type="Proteomes" id="UP000275078">
    <property type="component" value="Unassembled WGS sequence"/>
</dbReference>
<organism evidence="18 19">
    <name type="scientific">Ascobolus immersus RN42</name>
    <dbReference type="NCBI Taxonomy" id="1160509"/>
    <lineage>
        <taxon>Eukaryota</taxon>
        <taxon>Fungi</taxon>
        <taxon>Dikarya</taxon>
        <taxon>Ascomycota</taxon>
        <taxon>Pezizomycotina</taxon>
        <taxon>Pezizomycetes</taxon>
        <taxon>Pezizales</taxon>
        <taxon>Ascobolaceae</taxon>
        <taxon>Ascobolus</taxon>
    </lineage>
</organism>
<gene>
    <name evidence="18" type="ORF">BJ508DRAFT_372480</name>
</gene>
<keyword evidence="13" id="KW-0539">Nucleus</keyword>
<keyword evidence="11" id="KW-0995">Kinetochore</keyword>
<keyword evidence="10" id="KW-0498">Mitosis</keyword>
<dbReference type="GO" id="GO:0042729">
    <property type="term" value="C:DASH complex"/>
    <property type="evidence" value="ECO:0007669"/>
    <property type="project" value="InterPro"/>
</dbReference>
<dbReference type="GO" id="GO:0051301">
    <property type="term" value="P:cell division"/>
    <property type="evidence" value="ECO:0007669"/>
    <property type="project" value="UniProtKB-KW"/>
</dbReference>
<accession>A0A3N4IM08</accession>
<reference evidence="18 19" key="1">
    <citation type="journal article" date="2018" name="Nat. Ecol. Evol.">
        <title>Pezizomycetes genomes reveal the molecular basis of ectomycorrhizal truffle lifestyle.</title>
        <authorList>
            <person name="Murat C."/>
            <person name="Payen T."/>
            <person name="Noel B."/>
            <person name="Kuo A."/>
            <person name="Morin E."/>
            <person name="Chen J."/>
            <person name="Kohler A."/>
            <person name="Krizsan K."/>
            <person name="Balestrini R."/>
            <person name="Da Silva C."/>
            <person name="Montanini B."/>
            <person name="Hainaut M."/>
            <person name="Levati E."/>
            <person name="Barry K.W."/>
            <person name="Belfiori B."/>
            <person name="Cichocki N."/>
            <person name="Clum A."/>
            <person name="Dockter R.B."/>
            <person name="Fauchery L."/>
            <person name="Guy J."/>
            <person name="Iotti M."/>
            <person name="Le Tacon F."/>
            <person name="Lindquist E.A."/>
            <person name="Lipzen A."/>
            <person name="Malagnac F."/>
            <person name="Mello A."/>
            <person name="Molinier V."/>
            <person name="Miyauchi S."/>
            <person name="Poulain J."/>
            <person name="Riccioni C."/>
            <person name="Rubini A."/>
            <person name="Sitrit Y."/>
            <person name="Splivallo R."/>
            <person name="Traeger S."/>
            <person name="Wang M."/>
            <person name="Zifcakova L."/>
            <person name="Wipf D."/>
            <person name="Zambonelli A."/>
            <person name="Paolocci F."/>
            <person name="Nowrousian M."/>
            <person name="Ottonello S."/>
            <person name="Baldrian P."/>
            <person name="Spatafora J.W."/>
            <person name="Henrissat B."/>
            <person name="Nagy L.G."/>
            <person name="Aury J.M."/>
            <person name="Wincker P."/>
            <person name="Grigoriev I.V."/>
            <person name="Bonfante P."/>
            <person name="Martin F.M."/>
        </authorList>
    </citation>
    <scope>NUCLEOTIDE SEQUENCE [LARGE SCALE GENOMIC DNA]</scope>
    <source>
        <strain evidence="18 19">RN42</strain>
    </source>
</reference>
<dbReference type="AlphaFoldDB" id="A0A3N4IM08"/>
<keyword evidence="12" id="KW-0206">Cytoskeleton</keyword>
<evidence type="ECO:0000256" key="16">
    <source>
        <dbReference type="ARBA" id="ARBA00030566"/>
    </source>
</evidence>
<dbReference type="GO" id="GO:0044732">
    <property type="term" value="C:mitotic spindle pole body"/>
    <property type="evidence" value="ECO:0007669"/>
    <property type="project" value="TreeGrafter"/>
</dbReference>
<evidence type="ECO:0000256" key="7">
    <source>
        <dbReference type="ARBA" id="ARBA00022490"/>
    </source>
</evidence>
<evidence type="ECO:0000256" key="11">
    <source>
        <dbReference type="ARBA" id="ARBA00022838"/>
    </source>
</evidence>
<evidence type="ECO:0000256" key="17">
    <source>
        <dbReference type="SAM" id="MobiDB-lite"/>
    </source>
</evidence>
<dbReference type="PANTHER" id="PTHR28025:SF1">
    <property type="entry name" value="DASH COMPLEX SUBUNIT DAD1"/>
    <property type="match status" value="1"/>
</dbReference>
<evidence type="ECO:0000256" key="15">
    <source>
        <dbReference type="ARBA" id="ARBA00023328"/>
    </source>
</evidence>
<evidence type="ECO:0000256" key="2">
    <source>
        <dbReference type="ARBA" id="ARBA00004186"/>
    </source>
</evidence>
<keyword evidence="7" id="KW-0963">Cytoplasm</keyword>
<dbReference type="GO" id="GO:0005876">
    <property type="term" value="C:spindle microtubule"/>
    <property type="evidence" value="ECO:0007669"/>
    <property type="project" value="TreeGrafter"/>
</dbReference>
<dbReference type="PANTHER" id="PTHR28025">
    <property type="entry name" value="DASH COMPLEX SUBUNIT DAD1"/>
    <property type="match status" value="1"/>
</dbReference>
<dbReference type="GO" id="GO:0072686">
    <property type="term" value="C:mitotic spindle"/>
    <property type="evidence" value="ECO:0007669"/>
    <property type="project" value="InterPro"/>
</dbReference>
<evidence type="ECO:0000256" key="14">
    <source>
        <dbReference type="ARBA" id="ARBA00023306"/>
    </source>
</evidence>
<evidence type="ECO:0000256" key="9">
    <source>
        <dbReference type="ARBA" id="ARBA00022701"/>
    </source>
</evidence>
<dbReference type="InterPro" id="IPR013958">
    <property type="entry name" value="DASH_Dad1"/>
</dbReference>
<evidence type="ECO:0000313" key="19">
    <source>
        <dbReference type="Proteomes" id="UP000275078"/>
    </source>
</evidence>
<evidence type="ECO:0000313" key="18">
    <source>
        <dbReference type="EMBL" id="RPA86726.1"/>
    </source>
</evidence>
<keyword evidence="6" id="KW-0158">Chromosome</keyword>
<evidence type="ECO:0000256" key="6">
    <source>
        <dbReference type="ARBA" id="ARBA00022454"/>
    </source>
</evidence>